<sequence length="91" mass="9857">MVAVTEDAIHNTIGRPHVGICGFDGMIQGQADRNQCCDCDCALMSRVPRKHAKAARPIAHSRPDKAADASRCRKSMQSSTSDCPSIAVIYR</sequence>
<dbReference type="EMBL" id="OZ034827">
    <property type="protein sequence ID" value="CAL1682697.1"/>
    <property type="molecule type" value="Genomic_DNA"/>
</dbReference>
<keyword evidence="3" id="KW-1185">Reference proteome</keyword>
<protein>
    <submittedName>
        <fullName evidence="2">Uncharacterized protein</fullName>
    </submittedName>
</protein>
<evidence type="ECO:0000313" key="2">
    <source>
        <dbReference type="EMBL" id="CAL1682697.1"/>
    </source>
</evidence>
<accession>A0AAV2NR48</accession>
<name>A0AAV2NR48_9HYME</name>
<feature type="compositionally biased region" description="Basic and acidic residues" evidence="1">
    <location>
        <begin position="61"/>
        <end position="71"/>
    </location>
</feature>
<proteinExistence type="predicted"/>
<evidence type="ECO:0000256" key="1">
    <source>
        <dbReference type="SAM" id="MobiDB-lite"/>
    </source>
</evidence>
<dbReference type="AlphaFoldDB" id="A0AAV2NR48"/>
<evidence type="ECO:0000313" key="3">
    <source>
        <dbReference type="Proteomes" id="UP001497644"/>
    </source>
</evidence>
<dbReference type="Proteomes" id="UP001497644">
    <property type="component" value="Chromosome 4"/>
</dbReference>
<feature type="region of interest" description="Disordered" evidence="1">
    <location>
        <begin position="52"/>
        <end position="91"/>
    </location>
</feature>
<gene>
    <name evidence="2" type="ORF">LPLAT_LOCUS8582</name>
</gene>
<organism evidence="2 3">
    <name type="scientific">Lasius platythorax</name>
    <dbReference type="NCBI Taxonomy" id="488582"/>
    <lineage>
        <taxon>Eukaryota</taxon>
        <taxon>Metazoa</taxon>
        <taxon>Ecdysozoa</taxon>
        <taxon>Arthropoda</taxon>
        <taxon>Hexapoda</taxon>
        <taxon>Insecta</taxon>
        <taxon>Pterygota</taxon>
        <taxon>Neoptera</taxon>
        <taxon>Endopterygota</taxon>
        <taxon>Hymenoptera</taxon>
        <taxon>Apocrita</taxon>
        <taxon>Aculeata</taxon>
        <taxon>Formicoidea</taxon>
        <taxon>Formicidae</taxon>
        <taxon>Formicinae</taxon>
        <taxon>Lasius</taxon>
        <taxon>Lasius</taxon>
    </lineage>
</organism>
<reference evidence="2" key="1">
    <citation type="submission" date="2024-04" db="EMBL/GenBank/DDBJ databases">
        <authorList>
            <consortium name="Molecular Ecology Group"/>
        </authorList>
    </citation>
    <scope>NUCLEOTIDE SEQUENCE</scope>
</reference>